<reference evidence="1 2" key="1">
    <citation type="submission" date="2020-03" db="EMBL/GenBank/DDBJ databases">
        <title>WGS of actinomycetes isolated from Thailand.</title>
        <authorList>
            <person name="Thawai C."/>
        </authorList>
    </citation>
    <scope>NUCLEOTIDE SEQUENCE [LARGE SCALE GENOMIC DNA]</scope>
    <source>
        <strain evidence="1 2">FMUSA5-5</strain>
    </source>
</reference>
<dbReference type="Proteomes" id="UP000696294">
    <property type="component" value="Unassembled WGS sequence"/>
</dbReference>
<gene>
    <name evidence="1" type="ORF">HCN51_30265</name>
</gene>
<evidence type="ECO:0000313" key="1">
    <source>
        <dbReference type="EMBL" id="NJP93678.1"/>
    </source>
</evidence>
<accession>A0ABX1BEX8</accession>
<comment type="caution">
    <text evidence="1">The sequence shown here is derived from an EMBL/GenBank/DDBJ whole genome shotgun (WGS) entry which is preliminary data.</text>
</comment>
<evidence type="ECO:0000313" key="2">
    <source>
        <dbReference type="Proteomes" id="UP000696294"/>
    </source>
</evidence>
<name>A0ABX1BEX8_9ACTN</name>
<keyword evidence="2" id="KW-1185">Reference proteome</keyword>
<dbReference type="RefSeq" id="WP_168013947.1">
    <property type="nucleotide sequence ID" value="NZ_JAATEP010000024.1"/>
</dbReference>
<dbReference type="InterPro" id="IPR045428">
    <property type="entry name" value="EACC1"/>
</dbReference>
<organism evidence="1 2">
    <name type="scientific">Nonomuraea composti</name>
    <dbReference type="NCBI Taxonomy" id="2720023"/>
    <lineage>
        <taxon>Bacteria</taxon>
        <taxon>Bacillati</taxon>
        <taxon>Actinomycetota</taxon>
        <taxon>Actinomycetes</taxon>
        <taxon>Streptosporangiales</taxon>
        <taxon>Streptosporangiaceae</taxon>
        <taxon>Nonomuraea</taxon>
    </lineage>
</organism>
<sequence length="115" mass="12931">MTTIGIQLIGERSDEELRSLHAWLIKDSYLRQNAEVKLVPQQTRPGTMGDALDLISLLVTSGLQLPSFISTLMTWRSTRPRKSSIVIKKGDTTMTITDTDQETALKLFQALLEKQ</sequence>
<dbReference type="EMBL" id="JAATEP010000024">
    <property type="protein sequence ID" value="NJP93678.1"/>
    <property type="molecule type" value="Genomic_DNA"/>
</dbReference>
<protein>
    <submittedName>
        <fullName evidence="1">Uncharacterized protein</fullName>
    </submittedName>
</protein>
<proteinExistence type="predicted"/>
<dbReference type="Pfam" id="PF19953">
    <property type="entry name" value="EACC1"/>
    <property type="match status" value="1"/>
</dbReference>